<evidence type="ECO:0000256" key="5">
    <source>
        <dbReference type="SAM" id="MobiDB-lite"/>
    </source>
</evidence>
<comment type="caution">
    <text evidence="7">The sequence shown here is derived from an EMBL/GenBank/DDBJ whole genome shotgun (WGS) entry which is preliminary data.</text>
</comment>
<sequence length="261" mass="29015">MAAARVGTRSTAKGSTLTTLNEPEPSPAAQPEENVPPARRTLVSSEGTFVFHAMALLCYARVWLWHFTPAAAVLPGATGFGWFFRYLTFYSFTLQFGTLLLCCIAALPGDAHRRAVLHRWTDDMSCALFGLANVVTIMYYAIATATNDIVEGGAVPRPPWLGFSVHVFNSLIAWADLLISHPRSFSPRAEKISMLLTSLYTSWILLCSHFNGVFPYPFLNKMAWPQGFIGIVVASHVVFYIMFHAGKRLSAPILRWKLKKE</sequence>
<accession>A0AAW1Q4T2</accession>
<feature type="transmembrane region" description="Helical" evidence="6">
    <location>
        <begin position="120"/>
        <end position="140"/>
    </location>
</feature>
<dbReference type="GO" id="GO:0016020">
    <property type="term" value="C:membrane"/>
    <property type="evidence" value="ECO:0007669"/>
    <property type="project" value="InterPro"/>
</dbReference>
<name>A0AAW1Q4T2_9CHLO</name>
<proteinExistence type="predicted"/>
<dbReference type="AlphaFoldDB" id="A0AAW1Q4T2"/>
<dbReference type="Proteomes" id="UP001489004">
    <property type="component" value="Unassembled WGS sequence"/>
</dbReference>
<evidence type="ECO:0000256" key="2">
    <source>
        <dbReference type="ARBA" id="ARBA00022692"/>
    </source>
</evidence>
<evidence type="ECO:0000256" key="6">
    <source>
        <dbReference type="SAM" id="Phobius"/>
    </source>
</evidence>
<evidence type="ECO:0000256" key="1">
    <source>
        <dbReference type="ARBA" id="ARBA00004127"/>
    </source>
</evidence>
<keyword evidence="2 6" id="KW-0812">Transmembrane</keyword>
<keyword evidence="3 6" id="KW-1133">Transmembrane helix</keyword>
<protein>
    <submittedName>
        <fullName evidence="7">Uncharacterized protein</fullName>
    </submittedName>
</protein>
<gene>
    <name evidence="7" type="ORF">WJX72_003239</name>
</gene>
<feature type="transmembrane region" description="Helical" evidence="6">
    <location>
        <begin position="160"/>
        <end position="180"/>
    </location>
</feature>
<evidence type="ECO:0000256" key="4">
    <source>
        <dbReference type="ARBA" id="ARBA00023136"/>
    </source>
</evidence>
<keyword evidence="4 6" id="KW-0472">Membrane</keyword>
<dbReference type="PANTHER" id="PTHR10989">
    <property type="entry name" value="ANDROGEN-INDUCED PROTEIN 1-RELATED"/>
    <property type="match status" value="1"/>
</dbReference>
<organism evidence="7 8">
    <name type="scientific">[Myrmecia] bisecta</name>
    <dbReference type="NCBI Taxonomy" id="41462"/>
    <lineage>
        <taxon>Eukaryota</taxon>
        <taxon>Viridiplantae</taxon>
        <taxon>Chlorophyta</taxon>
        <taxon>core chlorophytes</taxon>
        <taxon>Trebouxiophyceae</taxon>
        <taxon>Trebouxiales</taxon>
        <taxon>Trebouxiaceae</taxon>
        <taxon>Myrmecia</taxon>
    </lineage>
</organism>
<reference evidence="7 8" key="1">
    <citation type="journal article" date="2024" name="Nat. Commun.">
        <title>Phylogenomics reveals the evolutionary origins of lichenization in chlorophyte algae.</title>
        <authorList>
            <person name="Puginier C."/>
            <person name="Libourel C."/>
            <person name="Otte J."/>
            <person name="Skaloud P."/>
            <person name="Haon M."/>
            <person name="Grisel S."/>
            <person name="Petersen M."/>
            <person name="Berrin J.G."/>
            <person name="Delaux P.M."/>
            <person name="Dal Grande F."/>
            <person name="Keller J."/>
        </authorList>
    </citation>
    <scope>NUCLEOTIDE SEQUENCE [LARGE SCALE GENOMIC DNA]</scope>
    <source>
        <strain evidence="7 8">SAG 2043</strain>
    </source>
</reference>
<dbReference type="GO" id="GO:0012505">
    <property type="term" value="C:endomembrane system"/>
    <property type="evidence" value="ECO:0007669"/>
    <property type="project" value="UniProtKB-SubCell"/>
</dbReference>
<feature type="transmembrane region" description="Helical" evidence="6">
    <location>
        <begin position="87"/>
        <end position="108"/>
    </location>
</feature>
<dbReference type="PANTHER" id="PTHR10989:SF16">
    <property type="entry name" value="AT02829P-RELATED"/>
    <property type="match status" value="1"/>
</dbReference>
<feature type="region of interest" description="Disordered" evidence="5">
    <location>
        <begin position="1"/>
        <end position="37"/>
    </location>
</feature>
<dbReference type="InterPro" id="IPR006838">
    <property type="entry name" value="ADTRP_AIG1"/>
</dbReference>
<feature type="transmembrane region" description="Helical" evidence="6">
    <location>
        <begin position="192"/>
        <end position="211"/>
    </location>
</feature>
<evidence type="ECO:0000256" key="3">
    <source>
        <dbReference type="ARBA" id="ARBA00022989"/>
    </source>
</evidence>
<feature type="compositionally biased region" description="Polar residues" evidence="5">
    <location>
        <begin position="8"/>
        <end position="21"/>
    </location>
</feature>
<dbReference type="Pfam" id="PF04750">
    <property type="entry name" value="Far-17a_AIG1"/>
    <property type="match status" value="1"/>
</dbReference>
<evidence type="ECO:0000313" key="7">
    <source>
        <dbReference type="EMBL" id="KAK9815412.1"/>
    </source>
</evidence>
<feature type="transmembrane region" description="Helical" evidence="6">
    <location>
        <begin position="223"/>
        <end position="243"/>
    </location>
</feature>
<dbReference type="EMBL" id="JALJOR010000006">
    <property type="protein sequence ID" value="KAK9815412.1"/>
    <property type="molecule type" value="Genomic_DNA"/>
</dbReference>
<comment type="subcellular location">
    <subcellularLocation>
        <location evidence="1">Endomembrane system</location>
        <topology evidence="1">Multi-pass membrane protein</topology>
    </subcellularLocation>
</comment>
<keyword evidence="8" id="KW-1185">Reference proteome</keyword>
<evidence type="ECO:0000313" key="8">
    <source>
        <dbReference type="Proteomes" id="UP001489004"/>
    </source>
</evidence>